<dbReference type="EnsemblMetazoa" id="PPA43080.1">
    <property type="protein sequence ID" value="PPA43080.1"/>
    <property type="gene ID" value="WBGene00281449"/>
</dbReference>
<sequence length="302" mass="35383">MDQFPLGFNPLQPPPMFDPHYHHQYMQRVSPMNQGPVWPHCGRPQLGEHQGYQMPPAESCFAEFPALRAQQFPPVPNYVHEQVLQQDVERPHVSPVLPISQQNEEYYVRLNKSFLRTWARMESQRHIRFFDEEYFLKFAEWAENIYFEILHKLHFAIRTVNDAALAEVVRLVEDASVMTNELNQEYNELREAHCRQEQKTCQTTLNKLNNSTSLAARYCFPRAPVALCLLFLLEKTCFETLFPLFQTILRWDGRKFHVVSPTVLAPLDYGWVPNYPFPLYGTHSFPVPGPISYAVPNYGRRV</sequence>
<dbReference type="AlphaFoldDB" id="A0A2A6CHC0"/>
<keyword evidence="2" id="KW-1185">Reference proteome</keyword>
<dbReference type="Proteomes" id="UP000005239">
    <property type="component" value="Unassembled WGS sequence"/>
</dbReference>
<accession>A0A2A6CHC0</accession>
<reference evidence="2" key="1">
    <citation type="journal article" date="2008" name="Nat. Genet.">
        <title>The Pristionchus pacificus genome provides a unique perspective on nematode lifestyle and parasitism.</title>
        <authorList>
            <person name="Dieterich C."/>
            <person name="Clifton S.W."/>
            <person name="Schuster L.N."/>
            <person name="Chinwalla A."/>
            <person name="Delehaunty K."/>
            <person name="Dinkelacker I."/>
            <person name="Fulton L."/>
            <person name="Fulton R."/>
            <person name="Godfrey J."/>
            <person name="Minx P."/>
            <person name="Mitreva M."/>
            <person name="Roeseler W."/>
            <person name="Tian H."/>
            <person name="Witte H."/>
            <person name="Yang S.P."/>
            <person name="Wilson R.K."/>
            <person name="Sommer R.J."/>
        </authorList>
    </citation>
    <scope>NUCLEOTIDE SEQUENCE [LARGE SCALE GENOMIC DNA]</scope>
    <source>
        <strain evidence="2">PS312</strain>
    </source>
</reference>
<organism evidence="1 2">
    <name type="scientific">Pristionchus pacificus</name>
    <name type="common">Parasitic nematode worm</name>
    <dbReference type="NCBI Taxonomy" id="54126"/>
    <lineage>
        <taxon>Eukaryota</taxon>
        <taxon>Metazoa</taxon>
        <taxon>Ecdysozoa</taxon>
        <taxon>Nematoda</taxon>
        <taxon>Chromadorea</taxon>
        <taxon>Rhabditida</taxon>
        <taxon>Rhabditina</taxon>
        <taxon>Diplogasteromorpha</taxon>
        <taxon>Diplogasteroidea</taxon>
        <taxon>Neodiplogasteridae</taxon>
        <taxon>Pristionchus</taxon>
    </lineage>
</organism>
<protein>
    <submittedName>
        <fullName evidence="1">Uncharacterized protein</fullName>
    </submittedName>
</protein>
<accession>A0A8R1Z2E8</accession>
<name>A0A2A6CHC0_PRIPA</name>
<evidence type="ECO:0000313" key="1">
    <source>
        <dbReference type="EnsemblMetazoa" id="PPA43080.1"/>
    </source>
</evidence>
<evidence type="ECO:0000313" key="2">
    <source>
        <dbReference type="Proteomes" id="UP000005239"/>
    </source>
</evidence>
<proteinExistence type="predicted"/>
<gene>
    <name evidence="1" type="primary">WBGene00281449</name>
</gene>
<reference evidence="1" key="2">
    <citation type="submission" date="2022-06" db="UniProtKB">
        <authorList>
            <consortium name="EnsemblMetazoa"/>
        </authorList>
    </citation>
    <scope>IDENTIFICATION</scope>
    <source>
        <strain evidence="1">PS312</strain>
    </source>
</reference>